<reference evidence="2" key="1">
    <citation type="submission" date="2022-12" db="EMBL/GenBank/DDBJ databases">
        <title>Reference genome sequencing for broad-spectrum identification of bacterial and archaeal isolates by mass spectrometry.</title>
        <authorList>
            <person name="Sekiguchi Y."/>
            <person name="Tourlousse D.M."/>
        </authorList>
    </citation>
    <scope>NUCLEOTIDE SEQUENCE</scope>
    <source>
        <strain evidence="2">ASRB1</strain>
    </source>
</reference>
<evidence type="ECO:0000313" key="2">
    <source>
        <dbReference type="EMBL" id="GLI36126.1"/>
    </source>
</evidence>
<gene>
    <name evidence="2" type="ORF">DAMNIGENAA_35590</name>
</gene>
<dbReference type="EMBL" id="BSDR01000001">
    <property type="protein sequence ID" value="GLI36126.1"/>
    <property type="molecule type" value="Genomic_DNA"/>
</dbReference>
<proteinExistence type="predicted"/>
<feature type="domain" description="Zinc finger Ogr/Delta-type" evidence="1">
    <location>
        <begin position="8"/>
        <end position="50"/>
    </location>
</feature>
<dbReference type="Proteomes" id="UP001144372">
    <property type="component" value="Unassembled WGS sequence"/>
</dbReference>
<dbReference type="AlphaFoldDB" id="A0A9W6FWD3"/>
<evidence type="ECO:0000259" key="1">
    <source>
        <dbReference type="Pfam" id="PF04606"/>
    </source>
</evidence>
<protein>
    <recommendedName>
        <fullName evidence="1">Zinc finger Ogr/Delta-type domain-containing protein</fullName>
    </recommendedName>
</protein>
<comment type="caution">
    <text evidence="2">The sequence shown here is derived from an EMBL/GenBank/DDBJ whole genome shotgun (WGS) entry which is preliminary data.</text>
</comment>
<dbReference type="Pfam" id="PF04606">
    <property type="entry name" value="Ogr_Delta"/>
    <property type="match status" value="1"/>
</dbReference>
<dbReference type="RefSeq" id="WP_281797113.1">
    <property type="nucleotide sequence ID" value="NZ_BSDR01000001.1"/>
</dbReference>
<organism evidence="2 3">
    <name type="scientific">Desulforhabdus amnigena</name>
    <dbReference type="NCBI Taxonomy" id="40218"/>
    <lineage>
        <taxon>Bacteria</taxon>
        <taxon>Pseudomonadati</taxon>
        <taxon>Thermodesulfobacteriota</taxon>
        <taxon>Syntrophobacteria</taxon>
        <taxon>Syntrophobacterales</taxon>
        <taxon>Syntrophobacteraceae</taxon>
        <taxon>Desulforhabdus</taxon>
    </lineage>
</organism>
<accession>A0A9W6FWD3</accession>
<evidence type="ECO:0000313" key="3">
    <source>
        <dbReference type="Proteomes" id="UP001144372"/>
    </source>
</evidence>
<dbReference type="InterPro" id="IPR007684">
    <property type="entry name" value="Znf_Ogr/Delta"/>
</dbReference>
<sequence length="88" mass="10257">MQEDKTICPHCGKKMSKWRTPPFSTWSSEFLYVCFNDECPYYVRGWKHMEGSMQHKCSYRHRYDPVAGTTGPLPVCSDDAGKMDIIEE</sequence>
<name>A0A9W6FWD3_9BACT</name>
<keyword evidence="3" id="KW-1185">Reference proteome</keyword>